<accession>A0A0K0GQ19</accession>
<gene>
    <name evidence="1" type="ordered locus">PXO_02727</name>
</gene>
<protein>
    <submittedName>
        <fullName evidence="1">Uncharacterized protein</fullName>
    </submittedName>
</protein>
<dbReference type="AlphaFoldDB" id="A0A0K0GQ19"/>
<organism evidence="1 2">
    <name type="scientific">Xanthomonas oryzae pv. oryzae (strain PXO99A)</name>
    <dbReference type="NCBI Taxonomy" id="360094"/>
    <lineage>
        <taxon>Bacteria</taxon>
        <taxon>Pseudomonadati</taxon>
        <taxon>Pseudomonadota</taxon>
        <taxon>Gammaproteobacteria</taxon>
        <taxon>Lysobacterales</taxon>
        <taxon>Lysobacteraceae</taxon>
        <taxon>Xanthomonas</taxon>
    </lineage>
</organism>
<dbReference type="EMBL" id="CP000967">
    <property type="protein sequence ID" value="ACD60938.1"/>
    <property type="molecule type" value="Genomic_DNA"/>
</dbReference>
<sequence length="54" mass="6016">MPQCGRINTIYTNMAKPVRQSFHHSRRRSNATPDSLCAMRVGASIRDACHALST</sequence>
<dbReference type="HOGENOM" id="CLU_3190679_0_0_6"/>
<evidence type="ECO:0000313" key="1">
    <source>
        <dbReference type="EMBL" id="ACD60938.1"/>
    </source>
</evidence>
<reference evidence="1 2" key="1">
    <citation type="journal article" date="2008" name="BMC Genomics">
        <title>Genome sequence and rapid evolution of the rice pathogen Xanthomonas oryzae pv. oryzae PXO99A.</title>
        <authorList>
            <person name="Salzberg S.L."/>
            <person name="Sommer D.D."/>
            <person name="Schatz M.C."/>
            <person name="Phillippy A.M."/>
            <person name="Rabinowicz P.D."/>
            <person name="Tsuge S."/>
            <person name="Furutani A."/>
            <person name="Ochiai H."/>
            <person name="Delcher A.L."/>
            <person name="Kelley D."/>
            <person name="Madupu R."/>
            <person name="Puiu D."/>
            <person name="Radune D."/>
            <person name="Shumway M."/>
            <person name="Trapnell C."/>
            <person name="Aparna G."/>
            <person name="Jha G."/>
            <person name="Pandey A."/>
            <person name="Patil P.B."/>
            <person name="Ishihara H."/>
            <person name="Meyer D.F."/>
            <person name="Szurek B."/>
            <person name="Verdier V."/>
            <person name="Koebnik R."/>
            <person name="Dow J.M."/>
            <person name="Ryan R.P."/>
            <person name="Hirata H."/>
            <person name="Tsuyumu S."/>
            <person name="Won Lee S."/>
            <person name="Seo Y.S."/>
            <person name="Sriariyanum M."/>
            <person name="Ronald P.C."/>
            <person name="Sonti R.V."/>
            <person name="Van Sluys M.A."/>
            <person name="Leach J.E."/>
            <person name="White F.F."/>
            <person name="Bogdanove A.J."/>
        </authorList>
    </citation>
    <scope>NUCLEOTIDE SEQUENCE [LARGE SCALE GENOMIC DNA]</scope>
    <source>
        <strain evidence="1 2">PXO99A</strain>
    </source>
</reference>
<proteinExistence type="predicted"/>
<dbReference type="Proteomes" id="UP000001740">
    <property type="component" value="Chromosome"/>
</dbReference>
<name>A0A0K0GQ19_XANOP</name>
<evidence type="ECO:0000313" key="2">
    <source>
        <dbReference type="Proteomes" id="UP000001740"/>
    </source>
</evidence>
<dbReference type="KEGG" id="xop:PXO_02727"/>